<dbReference type="AlphaFoldDB" id="A0A2W1BR29"/>
<feature type="compositionally biased region" description="Basic and acidic residues" evidence="5">
    <location>
        <begin position="328"/>
        <end position="341"/>
    </location>
</feature>
<feature type="transmembrane region" description="Helical" evidence="6">
    <location>
        <begin position="21"/>
        <end position="45"/>
    </location>
</feature>
<comment type="subcellular location">
    <subcellularLocation>
        <location evidence="1">Membrane</location>
        <topology evidence="1">Multi-pass membrane protein</topology>
    </subcellularLocation>
</comment>
<evidence type="ECO:0000256" key="6">
    <source>
        <dbReference type="SAM" id="Phobius"/>
    </source>
</evidence>
<dbReference type="Pfam" id="PF00335">
    <property type="entry name" value="Tetraspanin"/>
    <property type="match status" value="1"/>
</dbReference>
<reference evidence="7 8" key="1">
    <citation type="journal article" date="2017" name="BMC Biol.">
        <title>Genomic innovations, transcriptional plasticity and gene loss underlying the evolution and divergence of two highly polyphagous and invasive Helicoverpa pest species.</title>
        <authorList>
            <person name="Pearce S.L."/>
            <person name="Clarke D.F."/>
            <person name="East P.D."/>
            <person name="Elfekih S."/>
            <person name="Gordon K.H."/>
            <person name="Jermiin L.S."/>
            <person name="McGaughran A."/>
            <person name="Oakeshott J.G."/>
            <person name="Papanikolaou A."/>
            <person name="Perera O.P."/>
            <person name="Rane R.V."/>
            <person name="Richards S."/>
            <person name="Tay W.T."/>
            <person name="Walsh T.K."/>
            <person name="Anderson A."/>
            <person name="Anderson C.J."/>
            <person name="Asgari S."/>
            <person name="Board P.G."/>
            <person name="Bretschneider A."/>
            <person name="Campbell P.M."/>
            <person name="Chertemps T."/>
            <person name="Christeller J.T."/>
            <person name="Coppin C.W."/>
            <person name="Downes S.J."/>
            <person name="Duan G."/>
            <person name="Farnsworth C.A."/>
            <person name="Good R.T."/>
            <person name="Han L.B."/>
            <person name="Han Y.C."/>
            <person name="Hatje K."/>
            <person name="Horne I."/>
            <person name="Huang Y.P."/>
            <person name="Hughes D.S."/>
            <person name="Jacquin-Joly E."/>
            <person name="James W."/>
            <person name="Jhangiani S."/>
            <person name="Kollmar M."/>
            <person name="Kuwar S.S."/>
            <person name="Li S."/>
            <person name="Liu N.Y."/>
            <person name="Maibeche M.T."/>
            <person name="Miller J.R."/>
            <person name="Montagne N."/>
            <person name="Perry T."/>
            <person name="Qu J."/>
            <person name="Song S.V."/>
            <person name="Sutton G.G."/>
            <person name="Vogel H."/>
            <person name="Walenz B.P."/>
            <person name="Xu W."/>
            <person name="Zhang H.J."/>
            <person name="Zou Z."/>
            <person name="Batterham P."/>
            <person name="Edwards O.R."/>
            <person name="Feyereisen R."/>
            <person name="Gibbs R.A."/>
            <person name="Heckel D.G."/>
            <person name="McGrath A."/>
            <person name="Robin C."/>
            <person name="Scherer S.E."/>
            <person name="Worley K.C."/>
            <person name="Wu Y.D."/>
        </authorList>
    </citation>
    <scope>NUCLEOTIDE SEQUENCE [LARGE SCALE GENOMIC DNA]</scope>
    <source>
        <strain evidence="7">Harm_GR_Male_#8</strain>
        <tissue evidence="7">Whole organism</tissue>
    </source>
</reference>
<protein>
    <recommendedName>
        <fullName evidence="9">Tetraspanin</fullName>
    </recommendedName>
</protein>
<feature type="transmembrane region" description="Helical" evidence="6">
    <location>
        <begin position="51"/>
        <end position="74"/>
    </location>
</feature>
<accession>A0A2W1BR29</accession>
<keyword evidence="3 6" id="KW-1133">Transmembrane helix</keyword>
<proteinExistence type="predicted"/>
<feature type="transmembrane region" description="Helical" evidence="6">
    <location>
        <begin position="86"/>
        <end position="107"/>
    </location>
</feature>
<organism evidence="7 8">
    <name type="scientific">Helicoverpa armigera</name>
    <name type="common">Cotton bollworm</name>
    <name type="synonym">Heliothis armigera</name>
    <dbReference type="NCBI Taxonomy" id="29058"/>
    <lineage>
        <taxon>Eukaryota</taxon>
        <taxon>Metazoa</taxon>
        <taxon>Ecdysozoa</taxon>
        <taxon>Arthropoda</taxon>
        <taxon>Hexapoda</taxon>
        <taxon>Insecta</taxon>
        <taxon>Pterygota</taxon>
        <taxon>Neoptera</taxon>
        <taxon>Endopterygota</taxon>
        <taxon>Lepidoptera</taxon>
        <taxon>Glossata</taxon>
        <taxon>Ditrysia</taxon>
        <taxon>Noctuoidea</taxon>
        <taxon>Noctuidae</taxon>
        <taxon>Heliothinae</taxon>
        <taxon>Helicoverpa</taxon>
    </lineage>
</organism>
<dbReference type="Proteomes" id="UP000249218">
    <property type="component" value="Unassembled WGS sequence"/>
</dbReference>
<evidence type="ECO:0000313" key="8">
    <source>
        <dbReference type="Proteomes" id="UP000249218"/>
    </source>
</evidence>
<evidence type="ECO:0008006" key="9">
    <source>
        <dbReference type="Google" id="ProtNLM"/>
    </source>
</evidence>
<feature type="transmembrane region" description="Helical" evidence="6">
    <location>
        <begin position="226"/>
        <end position="257"/>
    </location>
</feature>
<gene>
    <name evidence="7" type="primary">HaOG206746</name>
    <name evidence="7" type="ORF">B5X24_HaOG206746</name>
</gene>
<dbReference type="InterPro" id="IPR008952">
    <property type="entry name" value="Tetraspanin_EC2_sf"/>
</dbReference>
<dbReference type="OrthoDB" id="9836210at2759"/>
<evidence type="ECO:0000256" key="1">
    <source>
        <dbReference type="ARBA" id="ARBA00004141"/>
    </source>
</evidence>
<keyword evidence="8" id="KW-1185">Reference proteome</keyword>
<feature type="region of interest" description="Disordered" evidence="5">
    <location>
        <begin position="321"/>
        <end position="341"/>
    </location>
</feature>
<evidence type="ECO:0000313" key="7">
    <source>
        <dbReference type="EMBL" id="PZC75126.1"/>
    </source>
</evidence>
<keyword evidence="4 6" id="KW-0472">Membrane</keyword>
<evidence type="ECO:0000256" key="3">
    <source>
        <dbReference type="ARBA" id="ARBA00022989"/>
    </source>
</evidence>
<dbReference type="OMA" id="LSCCKSG"/>
<sequence length="341" mass="38855">MGAHATPMGPNHPFVVWGSCFLWLASMFAIIWSLLLFFCVGDILMLTGTDIINAIVLLSGIIMLPTNVHILCSIANGKRIDHKSKVVCCPLWLCILWIILINALGAACCVQKICSGKRACDERMNKTMKYYRNVPKYKHFVDNLQWSLKCCGLNSYKDWFDQDWYDKIRDYEWDPTVNRRSGYRRRDLDSVTDSVPLSCCKSGSCISNYLLELGTHSIYTTGCGNLMYRIILASMIAHCIMFVSVILVEILILKFILKAAPKSKDKKGLNMNVRHIMSVNDNFASSNSLQINPDDTDYENEVHLGDVRMDTSRMTVANRVIVDDEDSESPKETKKWEEYDD</sequence>
<evidence type="ECO:0000256" key="5">
    <source>
        <dbReference type="SAM" id="MobiDB-lite"/>
    </source>
</evidence>
<dbReference type="EMBL" id="KZ150009">
    <property type="protein sequence ID" value="PZC75126.1"/>
    <property type="molecule type" value="Genomic_DNA"/>
</dbReference>
<name>A0A2W1BR29_HELAM</name>
<dbReference type="Gene3D" id="1.10.1450.10">
    <property type="entry name" value="Tetraspanin"/>
    <property type="match status" value="1"/>
</dbReference>
<evidence type="ECO:0000256" key="2">
    <source>
        <dbReference type="ARBA" id="ARBA00022692"/>
    </source>
</evidence>
<dbReference type="SUPFAM" id="SSF48652">
    <property type="entry name" value="Tetraspanin"/>
    <property type="match status" value="1"/>
</dbReference>
<evidence type="ECO:0000256" key="4">
    <source>
        <dbReference type="ARBA" id="ARBA00023136"/>
    </source>
</evidence>
<keyword evidence="2 6" id="KW-0812">Transmembrane</keyword>
<dbReference type="GO" id="GO:0016020">
    <property type="term" value="C:membrane"/>
    <property type="evidence" value="ECO:0007669"/>
    <property type="project" value="UniProtKB-SubCell"/>
</dbReference>
<dbReference type="InterPro" id="IPR018499">
    <property type="entry name" value="Tetraspanin/Peripherin"/>
</dbReference>